<gene>
    <name evidence="6" type="ORF">P409_24940</name>
</gene>
<organism evidence="6 7">
    <name type="scientific">Inquilinus limosus MP06</name>
    <dbReference type="NCBI Taxonomy" id="1398085"/>
    <lineage>
        <taxon>Bacteria</taxon>
        <taxon>Pseudomonadati</taxon>
        <taxon>Pseudomonadota</taxon>
        <taxon>Alphaproteobacteria</taxon>
        <taxon>Rhodospirillales</taxon>
        <taxon>Rhodospirillaceae</taxon>
        <taxon>Inquilinus</taxon>
    </lineage>
</organism>
<comment type="subcellular location">
    <subcellularLocation>
        <location evidence="1">Cell outer membrane</location>
    </subcellularLocation>
</comment>
<dbReference type="InterPro" id="IPR010583">
    <property type="entry name" value="MipA"/>
</dbReference>
<sequence length="234" mass="24799">EAPGAGRGDWSFVLGGGALVRPSYEGSDKFSVSPLPFVSINWRDRIFLDMERGIGVNVVRTDALRLGVSVGFAPGRDEDDEDHLRGLGDIDAAARGHVFGSYSFGMVQLGLDVSKDFGGSEGVLVRPGVSVKVPLSESWTLSSGISATWANDDYMQSFFGVSSSQSRKSGLERYDAGAGFKSVDFRVGLNWAISESWFATANVGVGVLLGDAADSPITESEAQPSVGLAVGYRF</sequence>
<evidence type="ECO:0000256" key="2">
    <source>
        <dbReference type="ARBA" id="ARBA00005722"/>
    </source>
</evidence>
<dbReference type="OrthoDB" id="5462484at2"/>
<comment type="similarity">
    <text evidence="2">Belongs to the MipA/OmpV family.</text>
</comment>
<dbReference type="GO" id="GO:0009279">
    <property type="term" value="C:cell outer membrane"/>
    <property type="evidence" value="ECO:0007669"/>
    <property type="project" value="UniProtKB-SubCell"/>
</dbReference>
<evidence type="ECO:0000256" key="1">
    <source>
        <dbReference type="ARBA" id="ARBA00004442"/>
    </source>
</evidence>
<accession>A0A0A0D1C8</accession>
<name>A0A0A0D1C8_9PROT</name>
<feature type="non-terminal residue" evidence="6">
    <location>
        <position position="1"/>
    </location>
</feature>
<evidence type="ECO:0008006" key="8">
    <source>
        <dbReference type="Google" id="ProtNLM"/>
    </source>
</evidence>
<dbReference type="PANTHER" id="PTHR38776:SF1">
    <property type="entry name" value="MLTA-INTERACTING PROTEIN-RELATED"/>
    <property type="match status" value="1"/>
</dbReference>
<dbReference type="AlphaFoldDB" id="A0A0A0D1C8"/>
<evidence type="ECO:0000256" key="5">
    <source>
        <dbReference type="ARBA" id="ARBA00023237"/>
    </source>
</evidence>
<protein>
    <recommendedName>
        <fullName evidence="8">MipA/OmpV family protein</fullName>
    </recommendedName>
</protein>
<keyword evidence="5" id="KW-0998">Cell outer membrane</keyword>
<dbReference type="EMBL" id="JANX01000429">
    <property type="protein sequence ID" value="KGM31829.1"/>
    <property type="molecule type" value="Genomic_DNA"/>
</dbReference>
<reference evidence="6 7" key="1">
    <citation type="submission" date="2014-01" db="EMBL/GenBank/DDBJ databases">
        <title>Genome sequence determination for a cystic fibrosis isolate, Inquilinus limosus.</title>
        <authorList>
            <person name="Pino M."/>
            <person name="Di Conza J."/>
            <person name="Gutkind G."/>
        </authorList>
    </citation>
    <scope>NUCLEOTIDE SEQUENCE [LARGE SCALE GENOMIC DNA]</scope>
    <source>
        <strain evidence="6 7">MP06</strain>
    </source>
</reference>
<keyword evidence="4" id="KW-0472">Membrane</keyword>
<evidence type="ECO:0000256" key="4">
    <source>
        <dbReference type="ARBA" id="ARBA00023136"/>
    </source>
</evidence>
<evidence type="ECO:0000256" key="3">
    <source>
        <dbReference type="ARBA" id="ARBA00022729"/>
    </source>
</evidence>
<comment type="caution">
    <text evidence="6">The sequence shown here is derived from an EMBL/GenBank/DDBJ whole genome shotgun (WGS) entry which is preliminary data.</text>
</comment>
<keyword evidence="3" id="KW-0732">Signal</keyword>
<dbReference type="Proteomes" id="UP000029995">
    <property type="component" value="Unassembled WGS sequence"/>
</dbReference>
<dbReference type="PANTHER" id="PTHR38776">
    <property type="entry name" value="MLTA-INTERACTING PROTEIN-RELATED"/>
    <property type="match status" value="1"/>
</dbReference>
<evidence type="ECO:0000313" key="6">
    <source>
        <dbReference type="EMBL" id="KGM31829.1"/>
    </source>
</evidence>
<proteinExistence type="inferred from homology"/>
<dbReference type="Pfam" id="PF06629">
    <property type="entry name" value="MipA"/>
    <property type="match status" value="1"/>
</dbReference>
<dbReference type="RefSeq" id="WP_034844893.1">
    <property type="nucleotide sequence ID" value="NZ_JANX01000429.1"/>
</dbReference>
<evidence type="ECO:0000313" key="7">
    <source>
        <dbReference type="Proteomes" id="UP000029995"/>
    </source>
</evidence>